<keyword evidence="1" id="KW-0732">Signal</keyword>
<evidence type="ECO:0000256" key="1">
    <source>
        <dbReference type="SAM" id="SignalP"/>
    </source>
</evidence>
<dbReference type="Pfam" id="PF03945">
    <property type="entry name" value="Endotoxin_N"/>
    <property type="match status" value="1"/>
</dbReference>
<dbReference type="EMBL" id="WNYA01002918">
    <property type="protein sequence ID" value="KAG8543764.1"/>
    <property type="molecule type" value="Genomic_DNA"/>
</dbReference>
<dbReference type="GO" id="GO:0001907">
    <property type="term" value="P:symbiont-mediated killing of host cell"/>
    <property type="evidence" value="ECO:0007669"/>
    <property type="project" value="InterPro"/>
</dbReference>
<name>A0AAV6Z8S3_ENGPU</name>
<organism evidence="3 4">
    <name type="scientific">Engystomops pustulosus</name>
    <name type="common">Tungara frog</name>
    <name type="synonym">Physalaemus pustulosus</name>
    <dbReference type="NCBI Taxonomy" id="76066"/>
    <lineage>
        <taxon>Eukaryota</taxon>
        <taxon>Metazoa</taxon>
        <taxon>Chordata</taxon>
        <taxon>Craniata</taxon>
        <taxon>Vertebrata</taxon>
        <taxon>Euteleostomi</taxon>
        <taxon>Amphibia</taxon>
        <taxon>Batrachia</taxon>
        <taxon>Anura</taxon>
        <taxon>Neobatrachia</taxon>
        <taxon>Hyloidea</taxon>
        <taxon>Leptodactylidae</taxon>
        <taxon>Leiuperinae</taxon>
        <taxon>Engystomops</taxon>
    </lineage>
</organism>
<reference evidence="3" key="1">
    <citation type="thesis" date="2020" institute="ProQuest LLC" country="789 East Eisenhower Parkway, Ann Arbor, MI, USA">
        <title>Comparative Genomics and Chromosome Evolution.</title>
        <authorList>
            <person name="Mudd A.B."/>
        </authorList>
    </citation>
    <scope>NUCLEOTIDE SEQUENCE</scope>
    <source>
        <strain evidence="3">237g6f4</strain>
        <tissue evidence="3">Blood</tissue>
    </source>
</reference>
<feature type="signal peptide" evidence="1">
    <location>
        <begin position="1"/>
        <end position="25"/>
    </location>
</feature>
<dbReference type="InterPro" id="IPR036716">
    <property type="entry name" value="Pest_crys_N_sf"/>
</dbReference>
<keyword evidence="4" id="KW-1185">Reference proteome</keyword>
<dbReference type="InterPro" id="IPR005639">
    <property type="entry name" value="Pest_crys_dom_I"/>
</dbReference>
<dbReference type="AlphaFoldDB" id="A0AAV6Z8S3"/>
<feature type="domain" description="Pesticidal crystal protein" evidence="2">
    <location>
        <begin position="143"/>
        <end position="293"/>
    </location>
</feature>
<evidence type="ECO:0000313" key="3">
    <source>
        <dbReference type="EMBL" id="KAG8543764.1"/>
    </source>
</evidence>
<evidence type="ECO:0000313" key="4">
    <source>
        <dbReference type="Proteomes" id="UP000824782"/>
    </source>
</evidence>
<evidence type="ECO:0000259" key="2">
    <source>
        <dbReference type="Pfam" id="PF03945"/>
    </source>
</evidence>
<protein>
    <recommendedName>
        <fullName evidence="2">Pesticidal crystal protein domain-containing protein</fullName>
    </recommendedName>
</protein>
<sequence>MFSRRCSLGPNVFFILLLSLQGIYGSVDDGVESSAISETPSYKENLDKGLLANTSETEARIPQITGNYSSLREAWWNEARKKPWFRRPTKNPPTIDSVIHDDKWGNISLNTTEVKGFLGDTWNDRMKNILVSITGLIPPIEGIPVGKIISSLLKAFWPSSQKDIWSLIKDQVEGLIDQKIVEFELQERQNEIHALQKTMQMYVEAQTREKGSLMSSMIYACNELFFKLTASKNSVQLIPLLVTHSTQHLLILKERLLHGKELYNEDNTGVWRNDLEQQISTYKDHIKDIYSKWIEWRKSKITIKLGAPGRPIPLPPFVTWEPYGTVYDEITKDEAKYRYADALGPNKENYFKAICEAVKESMFGFRNGELLQILVPTFYLDNFIPGKEDNPSVIPPPMSIASFGPISPDLGGGNEHCHVRTPGDDNNRGGEVTSIHVREWNIIDGFQVIYSTHWGSFIGNSGGGKLHEINLNNRRVKSIQFCENNCNMVEVTIGFSNGDSTGRLGNRGGWQVSCSNTGGIDTYGLYNVRMTGQGCATGLFQVGVDYKAYPTKPSQIDGRHLYFADLAQERFQYLSVLDK</sequence>
<accession>A0AAV6Z8S3</accession>
<feature type="chain" id="PRO_5043518389" description="Pesticidal crystal protein domain-containing protein" evidence="1">
    <location>
        <begin position="26"/>
        <end position="579"/>
    </location>
</feature>
<gene>
    <name evidence="3" type="ORF">GDO81_023753</name>
</gene>
<dbReference type="Gene3D" id="1.20.190.10">
    <property type="entry name" value="Pesticidal crystal protein, N-terminal domain"/>
    <property type="match status" value="1"/>
</dbReference>
<dbReference type="SUPFAM" id="SSF56849">
    <property type="entry name" value="delta-Endotoxin (insectocide), N-terminal domain"/>
    <property type="match status" value="1"/>
</dbReference>
<dbReference type="Proteomes" id="UP000824782">
    <property type="component" value="Unassembled WGS sequence"/>
</dbReference>
<comment type="caution">
    <text evidence="3">The sequence shown here is derived from an EMBL/GenBank/DDBJ whole genome shotgun (WGS) entry which is preliminary data.</text>
</comment>
<proteinExistence type="predicted"/>
<dbReference type="GO" id="GO:0090729">
    <property type="term" value="F:toxin activity"/>
    <property type="evidence" value="ECO:0007669"/>
    <property type="project" value="InterPro"/>
</dbReference>